<protein>
    <submittedName>
        <fullName evidence="1">Uncharacterized protein</fullName>
    </submittedName>
</protein>
<accession>A0A2T0BL66</accession>
<dbReference type="OrthoDB" id="9810371at2"/>
<reference evidence="1 2" key="1">
    <citation type="submission" date="2018-03" db="EMBL/GenBank/DDBJ databases">
        <title>Genome sequence of Clostridium vincentii DSM 10228.</title>
        <authorList>
            <person name="Poehlein A."/>
            <person name="Daniel R."/>
        </authorList>
    </citation>
    <scope>NUCLEOTIDE SEQUENCE [LARGE SCALE GENOMIC DNA]</scope>
    <source>
        <strain evidence="1 2">DSM 10228</strain>
    </source>
</reference>
<comment type="caution">
    <text evidence="1">The sequence shown here is derived from an EMBL/GenBank/DDBJ whole genome shotgun (WGS) entry which is preliminary data.</text>
</comment>
<organism evidence="1 2">
    <name type="scientific">Clostridium vincentii</name>
    <dbReference type="NCBI Taxonomy" id="52704"/>
    <lineage>
        <taxon>Bacteria</taxon>
        <taxon>Bacillati</taxon>
        <taxon>Bacillota</taxon>
        <taxon>Clostridia</taxon>
        <taxon>Eubacteriales</taxon>
        <taxon>Clostridiaceae</taxon>
        <taxon>Clostridium</taxon>
    </lineage>
</organism>
<dbReference type="Proteomes" id="UP000239471">
    <property type="component" value="Unassembled WGS sequence"/>
</dbReference>
<dbReference type="EMBL" id="PVXQ01000001">
    <property type="protein sequence ID" value="PRR84522.1"/>
    <property type="molecule type" value="Genomic_DNA"/>
</dbReference>
<evidence type="ECO:0000313" key="2">
    <source>
        <dbReference type="Proteomes" id="UP000239471"/>
    </source>
</evidence>
<proteinExistence type="predicted"/>
<dbReference type="RefSeq" id="WP_146127293.1">
    <property type="nucleotide sequence ID" value="NZ_PVXQ01000001.1"/>
</dbReference>
<dbReference type="AlphaFoldDB" id="A0A2T0BL66"/>
<keyword evidence="2" id="KW-1185">Reference proteome</keyword>
<name>A0A2T0BL66_9CLOT</name>
<gene>
    <name evidence="1" type="ORF">CLVI_00450</name>
</gene>
<sequence length="68" mass="7932">MRTKLVKIVDTDGNVYEYNGVKRACLECTLPIWYGIYPSRVVPGKYEELFRKIASVTVDDTVRYKIKE</sequence>
<evidence type="ECO:0000313" key="1">
    <source>
        <dbReference type="EMBL" id="PRR84522.1"/>
    </source>
</evidence>